<reference evidence="5" key="1">
    <citation type="journal article" date="2023" name="Mol. Phylogenet. Evol.">
        <title>Genome-scale phylogeny and comparative genomics of the fungal order Sordariales.</title>
        <authorList>
            <person name="Hensen N."/>
            <person name="Bonometti L."/>
            <person name="Westerberg I."/>
            <person name="Brannstrom I.O."/>
            <person name="Guillou S."/>
            <person name="Cros-Aarteil S."/>
            <person name="Calhoun S."/>
            <person name="Haridas S."/>
            <person name="Kuo A."/>
            <person name="Mondo S."/>
            <person name="Pangilinan J."/>
            <person name="Riley R."/>
            <person name="LaButti K."/>
            <person name="Andreopoulos B."/>
            <person name="Lipzen A."/>
            <person name="Chen C."/>
            <person name="Yan M."/>
            <person name="Daum C."/>
            <person name="Ng V."/>
            <person name="Clum A."/>
            <person name="Steindorff A."/>
            <person name="Ohm R.A."/>
            <person name="Martin F."/>
            <person name="Silar P."/>
            <person name="Natvig D.O."/>
            <person name="Lalanne C."/>
            <person name="Gautier V."/>
            <person name="Ament-Velasquez S.L."/>
            <person name="Kruys A."/>
            <person name="Hutchinson M.I."/>
            <person name="Powell A.J."/>
            <person name="Barry K."/>
            <person name="Miller A.N."/>
            <person name="Grigoriev I.V."/>
            <person name="Debuchy R."/>
            <person name="Gladieux P."/>
            <person name="Hiltunen Thoren M."/>
            <person name="Johannesson H."/>
        </authorList>
    </citation>
    <scope>NUCLEOTIDE SEQUENCE</scope>
    <source>
        <strain evidence="5">PSN293</strain>
    </source>
</reference>
<gene>
    <name evidence="5" type="ORF">QBC37DRAFT_441768</name>
</gene>
<dbReference type="InterPro" id="IPR058664">
    <property type="entry name" value="ARB_00930-like_C"/>
</dbReference>
<dbReference type="InterPro" id="IPR012338">
    <property type="entry name" value="Beta-lactam/transpept-like"/>
</dbReference>
<evidence type="ECO:0000256" key="2">
    <source>
        <dbReference type="SAM" id="SignalP"/>
    </source>
</evidence>
<keyword evidence="6" id="KW-1185">Reference proteome</keyword>
<comment type="caution">
    <text evidence="5">The sequence shown here is derived from an EMBL/GenBank/DDBJ whole genome shotgun (WGS) entry which is preliminary data.</text>
</comment>
<evidence type="ECO:0000313" key="5">
    <source>
        <dbReference type="EMBL" id="KAK4211907.1"/>
    </source>
</evidence>
<name>A0AAN6Y894_9PEZI</name>
<feature type="signal peptide" evidence="2">
    <location>
        <begin position="1"/>
        <end position="17"/>
    </location>
</feature>
<protein>
    <submittedName>
        <fullName evidence="5">Beta-lactamase-like protein 2</fullName>
    </submittedName>
</protein>
<dbReference type="PANTHER" id="PTHR22935">
    <property type="entry name" value="PENICILLIN-BINDING PROTEIN"/>
    <property type="match status" value="1"/>
</dbReference>
<feature type="domain" description="Beta-lactamase-related" evidence="3">
    <location>
        <begin position="101"/>
        <end position="419"/>
    </location>
</feature>
<dbReference type="PANTHER" id="PTHR22935:SF95">
    <property type="entry name" value="BETA-LACTAMASE-LIKE 1-RELATED"/>
    <property type="match status" value="1"/>
</dbReference>
<organism evidence="5 6">
    <name type="scientific">Rhypophila decipiens</name>
    <dbReference type="NCBI Taxonomy" id="261697"/>
    <lineage>
        <taxon>Eukaryota</taxon>
        <taxon>Fungi</taxon>
        <taxon>Dikarya</taxon>
        <taxon>Ascomycota</taxon>
        <taxon>Pezizomycotina</taxon>
        <taxon>Sordariomycetes</taxon>
        <taxon>Sordariomycetidae</taxon>
        <taxon>Sordariales</taxon>
        <taxon>Naviculisporaceae</taxon>
        <taxon>Rhypophila</taxon>
    </lineage>
</organism>
<feature type="domain" description="Beta-lactamase-like ARB-00930-like C-terminal" evidence="4">
    <location>
        <begin position="445"/>
        <end position="610"/>
    </location>
</feature>
<dbReference type="InterPro" id="IPR051478">
    <property type="entry name" value="Beta-lactamase-like_AB/R"/>
</dbReference>
<keyword evidence="2" id="KW-0732">Signal</keyword>
<evidence type="ECO:0000259" key="4">
    <source>
        <dbReference type="Pfam" id="PF26335"/>
    </source>
</evidence>
<proteinExistence type="inferred from homology"/>
<dbReference type="Pfam" id="PF00144">
    <property type="entry name" value="Beta-lactamase"/>
    <property type="match status" value="1"/>
</dbReference>
<reference evidence="5" key="2">
    <citation type="submission" date="2023-05" db="EMBL/GenBank/DDBJ databases">
        <authorList>
            <consortium name="Lawrence Berkeley National Laboratory"/>
            <person name="Steindorff A."/>
            <person name="Hensen N."/>
            <person name="Bonometti L."/>
            <person name="Westerberg I."/>
            <person name="Brannstrom I.O."/>
            <person name="Guillou S."/>
            <person name="Cros-Aarteil S."/>
            <person name="Calhoun S."/>
            <person name="Haridas S."/>
            <person name="Kuo A."/>
            <person name="Mondo S."/>
            <person name="Pangilinan J."/>
            <person name="Riley R."/>
            <person name="Labutti K."/>
            <person name="Andreopoulos B."/>
            <person name="Lipzen A."/>
            <person name="Chen C."/>
            <person name="Yanf M."/>
            <person name="Daum C."/>
            <person name="Ng V."/>
            <person name="Clum A."/>
            <person name="Ohm R."/>
            <person name="Martin F."/>
            <person name="Silar P."/>
            <person name="Natvig D."/>
            <person name="Lalanne C."/>
            <person name="Gautier V."/>
            <person name="Ament-Velasquez S.L."/>
            <person name="Kruys A."/>
            <person name="Hutchinson M.I."/>
            <person name="Powell A.J."/>
            <person name="Barry K."/>
            <person name="Miller A.N."/>
            <person name="Grigoriev I.V."/>
            <person name="Debuchy R."/>
            <person name="Gladieux P."/>
            <person name="Thoren M.H."/>
            <person name="Johannesson H."/>
        </authorList>
    </citation>
    <scope>NUCLEOTIDE SEQUENCE</scope>
    <source>
        <strain evidence="5">PSN293</strain>
    </source>
</reference>
<accession>A0AAN6Y894</accession>
<evidence type="ECO:0000256" key="1">
    <source>
        <dbReference type="ARBA" id="ARBA00038473"/>
    </source>
</evidence>
<sequence length="611" mass="66374">MWLGVFHLVATISMVAAALECHPQGPILPRPRHLSKSPTFQAAARNLTDLLDSAFAGKLTAGFVTANVSVSVSLVSLDQTSPGIPAWEYHHTAENTENGTTMVDRDSLYMIASVSKAISDAIFIKSGVPAGDAITKYVPELASKESRIDWSVITMGMLGSHLGGIPPNYGFSEYYYLKDYFEYLGFPRINESDYLTCGVNTLSDGCTREQFLKGLLTLAPVSAPNTHPVYSNIAFTLLIYAVRAYTSPNATYPQLLHDLVTAPLNMSNTFISGNLPPSGKNLSSQAVIPPVPNNFNATTYGDDAPGGGLVSSLGDLSSFVHSIISHSIFGSDDARAEARVREWLQPKSFLGSPNTFLGQPWEIYRPPPEVLFPGKGEREAHTVTFVSKDGSAYGYRSRIVMVDEYGVGFVVLVAGDPDALEVVYGAVASTLIPAVDEVAREEVGQTEGGYVGGYSNSQTSYVPVEVKFDMIDGGSTLGLIELKRNGSDLVQGLEDAWTYSLGWFLPGLRNSGIWRLYPSELAKEAEEVIAGKTVTVVREDWRLWWDVEPVTKSDLPGRELVAGDCSSWSVTDWVYYGGEAIDRVVFVKDKDTGHVLGVDFPFLRTGVVKKV</sequence>
<comment type="similarity">
    <text evidence="1">Belongs to the beta-lactamase family.</text>
</comment>
<evidence type="ECO:0000259" key="3">
    <source>
        <dbReference type="Pfam" id="PF00144"/>
    </source>
</evidence>
<dbReference type="Pfam" id="PF26335">
    <property type="entry name" value="ARB_00930_C"/>
    <property type="match status" value="1"/>
</dbReference>
<dbReference type="SUPFAM" id="SSF56601">
    <property type="entry name" value="beta-lactamase/transpeptidase-like"/>
    <property type="match status" value="1"/>
</dbReference>
<dbReference type="Proteomes" id="UP001301769">
    <property type="component" value="Unassembled WGS sequence"/>
</dbReference>
<dbReference type="InterPro" id="IPR001466">
    <property type="entry name" value="Beta-lactam-related"/>
</dbReference>
<dbReference type="EMBL" id="MU858138">
    <property type="protein sequence ID" value="KAK4211907.1"/>
    <property type="molecule type" value="Genomic_DNA"/>
</dbReference>
<feature type="chain" id="PRO_5043041214" evidence="2">
    <location>
        <begin position="18"/>
        <end position="611"/>
    </location>
</feature>
<dbReference type="AlphaFoldDB" id="A0AAN6Y894"/>
<evidence type="ECO:0000313" key="6">
    <source>
        <dbReference type="Proteomes" id="UP001301769"/>
    </source>
</evidence>
<dbReference type="Gene3D" id="3.40.710.10">
    <property type="entry name" value="DD-peptidase/beta-lactamase superfamily"/>
    <property type="match status" value="1"/>
</dbReference>